<keyword evidence="2" id="KW-1185">Reference proteome</keyword>
<proteinExistence type="predicted"/>
<protein>
    <recommendedName>
        <fullName evidence="3">Excreted virulence factor EspC (Type VII ESX diderm)</fullName>
    </recommendedName>
</protein>
<dbReference type="Proteomes" id="UP001205740">
    <property type="component" value="Unassembled WGS sequence"/>
</dbReference>
<gene>
    <name evidence="1" type="ORF">LX12_002032</name>
</gene>
<evidence type="ECO:0000313" key="2">
    <source>
        <dbReference type="Proteomes" id="UP001205740"/>
    </source>
</evidence>
<dbReference type="EMBL" id="JAMTCG010000003">
    <property type="protein sequence ID" value="MCP2160845.1"/>
    <property type="molecule type" value="Genomic_DNA"/>
</dbReference>
<accession>A0ABT1H0T5</accession>
<comment type="caution">
    <text evidence="1">The sequence shown here is derived from an EMBL/GenBank/DDBJ whole genome shotgun (WGS) entry which is preliminary data.</text>
</comment>
<organism evidence="1 2">
    <name type="scientific">Williamsia serinedens</name>
    <dbReference type="NCBI Taxonomy" id="391736"/>
    <lineage>
        <taxon>Bacteria</taxon>
        <taxon>Bacillati</taxon>
        <taxon>Actinomycetota</taxon>
        <taxon>Actinomycetes</taxon>
        <taxon>Mycobacteriales</taxon>
        <taxon>Nocardiaceae</taxon>
        <taxon>Williamsia</taxon>
    </lineage>
</organism>
<reference evidence="1 2" key="1">
    <citation type="submission" date="2022-06" db="EMBL/GenBank/DDBJ databases">
        <title>Genomic Encyclopedia of Archaeal and Bacterial Type Strains, Phase II (KMG-II): from individual species to whole genera.</title>
        <authorList>
            <person name="Goeker M."/>
        </authorList>
    </citation>
    <scope>NUCLEOTIDE SEQUENCE [LARGE SCALE GENOMIC DNA]</scope>
    <source>
        <strain evidence="1 2">DSM 45037</strain>
    </source>
</reference>
<evidence type="ECO:0008006" key="3">
    <source>
        <dbReference type="Google" id="ProtNLM"/>
    </source>
</evidence>
<evidence type="ECO:0000313" key="1">
    <source>
        <dbReference type="EMBL" id="MCP2160845.1"/>
    </source>
</evidence>
<dbReference type="RefSeq" id="WP_253654406.1">
    <property type="nucleotide sequence ID" value="NZ_BAAAOE010000003.1"/>
</dbReference>
<name>A0ABT1H0T5_9NOCA</name>
<sequence>MADGMRADVGAVARFAALQRAAGADLGAIDPRRVGLATGELAGSSTAVALRRSVDAIAQALARVAEGVEDLGRRTAWGATALDDADEAAAEGLRRGGG</sequence>